<accession>A0ACB9YBK8</accession>
<sequence>MRNEEYNNPSTQSMHGDTRKLISDSNVHNNLEQKMSKYNYKDFKTENQIFFNSLSRMNSMYSRILTNSNSFDLFDTLLKRDSSSKYSKCNSILNWKQLSKRISTNKDEHIDRKEEYVSRQENEINKGVSSLRGQDFCPFNFMIASFNNLVILKNNTFDKSFTGYGQSFSSFKNRKLIKCKTFKLDRKKKKKKKKKKFYKNETKKVYDINFKKNVYNQIGKKQKVGLIREKIKSDDEIFFLNSSLKNACNLEHISSSTFYCQVGNTVERQISGETSQLEKISLEKRRVDQNHVEQNRIEQNRIEQNRIEQNRVEQNRVEQNRVEQNHVEQNRVEQNRVEQNRVEQNRVEQNRIEQIREEYMKYISLSIKRQEEKMECLAKNVDHLLDVIELLLYKRMKEIFLLKEDICSKDRYKEICPDVFYFSDNDDLLETMDRKFRFLPKIPAKENLTPYYGPSSSDIFGKHYFTYKYFYKIIKVDVKLYKLPDPYNNSFNKFYDQNYKYNYSFDLLKYNKMEKPCMNKHNIRKANKMEATKRNGNFPFFISTNALEESKKKKKKKNIGYTNIDKIPEDLIHLLNYKNIIIT</sequence>
<organism evidence="1 2">
    <name type="scientific">Plasmodium brasilianum</name>
    <dbReference type="NCBI Taxonomy" id="5824"/>
    <lineage>
        <taxon>Eukaryota</taxon>
        <taxon>Sar</taxon>
        <taxon>Alveolata</taxon>
        <taxon>Apicomplexa</taxon>
        <taxon>Aconoidasida</taxon>
        <taxon>Haemosporida</taxon>
        <taxon>Plasmodiidae</taxon>
        <taxon>Plasmodium</taxon>
        <taxon>Plasmodium (Plasmodium)</taxon>
    </lineage>
</organism>
<dbReference type="Proteomes" id="UP001056978">
    <property type="component" value="Chromosome 7"/>
</dbReference>
<proteinExistence type="predicted"/>
<name>A0ACB9YBK8_PLABR</name>
<evidence type="ECO:0000313" key="2">
    <source>
        <dbReference type="Proteomes" id="UP001056978"/>
    </source>
</evidence>
<keyword evidence="2" id="KW-1185">Reference proteome</keyword>
<gene>
    <name evidence="1" type="ORF">MKS88_002136</name>
</gene>
<comment type="caution">
    <text evidence="1">The sequence shown here is derived from an EMBL/GenBank/DDBJ whole genome shotgun (WGS) entry which is preliminary data.</text>
</comment>
<evidence type="ECO:0000313" key="1">
    <source>
        <dbReference type="EMBL" id="KAI4839579.1"/>
    </source>
</evidence>
<dbReference type="EMBL" id="CM043775">
    <property type="protein sequence ID" value="KAI4839579.1"/>
    <property type="molecule type" value="Genomic_DNA"/>
</dbReference>
<reference evidence="1" key="1">
    <citation type="submission" date="2022-06" db="EMBL/GenBank/DDBJ databases">
        <title>The First Complete Genome of the Simian Malaria Parasite Plasmodium brasilianum.</title>
        <authorList>
            <person name="Bajic M."/>
            <person name="Ravishankar S."/>
        </authorList>
    </citation>
    <scope>NUCLEOTIDE SEQUENCE</scope>
    <source>
        <strain evidence="1">Bolivian I</strain>
    </source>
</reference>
<protein>
    <submittedName>
        <fullName evidence="1">Uncharacterized protein</fullName>
    </submittedName>
</protein>